<accession>A0ABT3AQY2</accession>
<dbReference type="Proteomes" id="UP001320899">
    <property type="component" value="Unassembled WGS sequence"/>
</dbReference>
<reference evidence="3 4" key="1">
    <citation type="submission" date="2022-10" db="EMBL/GenBank/DDBJ databases">
        <title>Ruegeria sp. nov., isolated from ocean surface sediments.</title>
        <authorList>
            <person name="He W."/>
            <person name="Xue H.-P."/>
            <person name="Zhang D.-F."/>
        </authorList>
    </citation>
    <scope>NUCLEOTIDE SEQUENCE [LARGE SCALE GENOMIC DNA]</scope>
    <source>
        <strain evidence="3 4">XHP0148</strain>
    </source>
</reference>
<evidence type="ECO:0000259" key="2">
    <source>
        <dbReference type="Pfam" id="PF03432"/>
    </source>
</evidence>
<evidence type="ECO:0000256" key="1">
    <source>
        <dbReference type="SAM" id="MobiDB-lite"/>
    </source>
</evidence>
<dbReference type="InterPro" id="IPR005094">
    <property type="entry name" value="Endonuclease_MobA/VirD2"/>
</dbReference>
<organism evidence="3 4">
    <name type="scientific">Ruegeria aquimaris</name>
    <dbReference type="NCBI Taxonomy" id="2984333"/>
    <lineage>
        <taxon>Bacteria</taxon>
        <taxon>Pseudomonadati</taxon>
        <taxon>Pseudomonadota</taxon>
        <taxon>Alphaproteobacteria</taxon>
        <taxon>Rhodobacterales</taxon>
        <taxon>Roseobacteraceae</taxon>
        <taxon>Ruegeria</taxon>
    </lineage>
</organism>
<evidence type="ECO:0000313" key="3">
    <source>
        <dbReference type="EMBL" id="MCV2891100.1"/>
    </source>
</evidence>
<proteinExistence type="predicted"/>
<dbReference type="RefSeq" id="WP_263830707.1">
    <property type="nucleotide sequence ID" value="NZ_JAOWLB010000028.1"/>
</dbReference>
<gene>
    <name evidence="3" type="ORF">OE747_22465</name>
</gene>
<protein>
    <submittedName>
        <fullName evidence="3">Relaxase/mobilization nuclease domain-containing protein</fullName>
    </submittedName>
</protein>
<name>A0ABT3AQY2_9RHOB</name>
<sequence>MILKGAQRAGAGNLSRHLLNTRDNDHVTTLELRGFVSGDLTGALQEIQAVAKATKCKQFMFALSLNPPKEAEVREAAFIAAADKAEKELGLTGQPRAIVMHEKNGRRHAHVVWSRIDGDNLKAINLPFSKNKLTAVSKELYLEHGWRLPDGLKTIGGKSPLSFSREEWQQAQRQKLDPREIKAVLQDAWARSDSLKGLGNALAERGFHSQGRSVSTAAQFPAIGRSKSGPPRS</sequence>
<keyword evidence="4" id="KW-1185">Reference proteome</keyword>
<feature type="region of interest" description="Disordered" evidence="1">
    <location>
        <begin position="209"/>
        <end position="233"/>
    </location>
</feature>
<comment type="caution">
    <text evidence="3">The sequence shown here is derived from an EMBL/GenBank/DDBJ whole genome shotgun (WGS) entry which is preliminary data.</text>
</comment>
<dbReference type="Pfam" id="PF03432">
    <property type="entry name" value="Relaxase"/>
    <property type="match status" value="1"/>
</dbReference>
<evidence type="ECO:0000313" key="4">
    <source>
        <dbReference type="Proteomes" id="UP001320899"/>
    </source>
</evidence>
<dbReference type="EMBL" id="JAOWLB010000028">
    <property type="protein sequence ID" value="MCV2891100.1"/>
    <property type="molecule type" value="Genomic_DNA"/>
</dbReference>
<feature type="domain" description="MobA/VirD2-like nuclease" evidence="2">
    <location>
        <begin position="25"/>
        <end position="146"/>
    </location>
</feature>